<evidence type="ECO:0000313" key="1">
    <source>
        <dbReference type="EMBL" id="MFC0516118.1"/>
    </source>
</evidence>
<evidence type="ECO:0008006" key="3">
    <source>
        <dbReference type="Google" id="ProtNLM"/>
    </source>
</evidence>
<keyword evidence="2" id="KW-1185">Reference proteome</keyword>
<sequence length="62" mass="6962">MTAAEIKTEINKALENVPEEALADVLSYLKHLQSKMAGDIKLTTHLRQVLTEDSELLERLAQ</sequence>
<dbReference type="EMBL" id="JBHLTS010000024">
    <property type="protein sequence ID" value="MFC0516118.1"/>
    <property type="molecule type" value="Genomic_DNA"/>
</dbReference>
<name>A0ABV6L9G7_9SPHI</name>
<organism evidence="1 2">
    <name type="scientific">Mucilaginibacter angelicae</name>
    <dbReference type="NCBI Taxonomy" id="869718"/>
    <lineage>
        <taxon>Bacteria</taxon>
        <taxon>Pseudomonadati</taxon>
        <taxon>Bacteroidota</taxon>
        <taxon>Sphingobacteriia</taxon>
        <taxon>Sphingobacteriales</taxon>
        <taxon>Sphingobacteriaceae</taxon>
        <taxon>Mucilaginibacter</taxon>
    </lineage>
</organism>
<accession>A0ABV6L9G7</accession>
<reference evidence="1 2" key="1">
    <citation type="submission" date="2024-09" db="EMBL/GenBank/DDBJ databases">
        <authorList>
            <person name="Sun Q."/>
            <person name="Mori K."/>
        </authorList>
    </citation>
    <scope>NUCLEOTIDE SEQUENCE [LARGE SCALE GENOMIC DNA]</scope>
    <source>
        <strain evidence="1 2">NCAIM B.02415</strain>
    </source>
</reference>
<protein>
    <recommendedName>
        <fullName evidence="3">DUF2281 domain-containing protein</fullName>
    </recommendedName>
</protein>
<comment type="caution">
    <text evidence="1">The sequence shown here is derived from an EMBL/GenBank/DDBJ whole genome shotgun (WGS) entry which is preliminary data.</text>
</comment>
<evidence type="ECO:0000313" key="2">
    <source>
        <dbReference type="Proteomes" id="UP001589828"/>
    </source>
</evidence>
<proteinExistence type="predicted"/>
<dbReference type="Proteomes" id="UP001589828">
    <property type="component" value="Unassembled WGS sequence"/>
</dbReference>
<dbReference type="RefSeq" id="WP_377023919.1">
    <property type="nucleotide sequence ID" value="NZ_JBHLTS010000024.1"/>
</dbReference>
<gene>
    <name evidence="1" type="ORF">ACFFGT_17995</name>
</gene>